<organism evidence="1 2">
    <name type="scientific">Macrophomina phaseolina</name>
    <dbReference type="NCBI Taxonomy" id="35725"/>
    <lineage>
        <taxon>Eukaryota</taxon>
        <taxon>Fungi</taxon>
        <taxon>Dikarya</taxon>
        <taxon>Ascomycota</taxon>
        <taxon>Pezizomycotina</taxon>
        <taxon>Dothideomycetes</taxon>
        <taxon>Dothideomycetes incertae sedis</taxon>
        <taxon>Botryosphaeriales</taxon>
        <taxon>Botryosphaeriaceae</taxon>
        <taxon>Macrophomina</taxon>
    </lineage>
</organism>
<sequence>MAPSSAFVLHAMLGFHTHVLPSRAYQAENTPHVEVMGPENRTLGTAEYFRDDRTEGDDMAKSDSTVRIKPNTWRYCMFWLYAEGLGATVKCLAKIFCHGLSLHSKDTRHTVTNLFFSEVRRTWRCPRRRNLP</sequence>
<evidence type="ECO:0008006" key="3">
    <source>
        <dbReference type="Google" id="ProtNLM"/>
    </source>
</evidence>
<keyword evidence="2" id="KW-1185">Reference proteome</keyword>
<comment type="caution">
    <text evidence="1">The sequence shown here is derived from an EMBL/GenBank/DDBJ whole genome shotgun (WGS) entry which is preliminary data.</text>
</comment>
<reference evidence="1 2" key="1">
    <citation type="journal article" date="2021" name="Nat. Commun.">
        <title>Genetic determinants of endophytism in the Arabidopsis root mycobiome.</title>
        <authorList>
            <person name="Mesny F."/>
            <person name="Miyauchi S."/>
            <person name="Thiergart T."/>
            <person name="Pickel B."/>
            <person name="Atanasova L."/>
            <person name="Karlsson M."/>
            <person name="Huettel B."/>
            <person name="Barry K.W."/>
            <person name="Haridas S."/>
            <person name="Chen C."/>
            <person name="Bauer D."/>
            <person name="Andreopoulos W."/>
            <person name="Pangilinan J."/>
            <person name="LaButti K."/>
            <person name="Riley R."/>
            <person name="Lipzen A."/>
            <person name="Clum A."/>
            <person name="Drula E."/>
            <person name="Henrissat B."/>
            <person name="Kohler A."/>
            <person name="Grigoriev I.V."/>
            <person name="Martin F.M."/>
            <person name="Hacquard S."/>
        </authorList>
    </citation>
    <scope>NUCLEOTIDE SEQUENCE [LARGE SCALE GENOMIC DNA]</scope>
    <source>
        <strain evidence="1 2">MPI-SDFR-AT-0080</strain>
    </source>
</reference>
<evidence type="ECO:0000313" key="1">
    <source>
        <dbReference type="EMBL" id="KAH7057173.1"/>
    </source>
</evidence>
<proteinExistence type="predicted"/>
<dbReference type="Proteomes" id="UP000774617">
    <property type="component" value="Unassembled WGS sequence"/>
</dbReference>
<gene>
    <name evidence="1" type="ORF">B0J12DRAFT_697047</name>
</gene>
<dbReference type="EMBL" id="JAGTJR010000007">
    <property type="protein sequence ID" value="KAH7057173.1"/>
    <property type="molecule type" value="Genomic_DNA"/>
</dbReference>
<accession>A0ABQ8GIR2</accession>
<evidence type="ECO:0000313" key="2">
    <source>
        <dbReference type="Proteomes" id="UP000774617"/>
    </source>
</evidence>
<protein>
    <recommendedName>
        <fullName evidence="3">Secreted protein</fullName>
    </recommendedName>
</protein>
<name>A0ABQ8GIR2_9PEZI</name>